<organism evidence="1 2">
    <name type="scientific">Pseudonocardia oceani</name>
    <dbReference type="NCBI Taxonomy" id="2792013"/>
    <lineage>
        <taxon>Bacteria</taxon>
        <taxon>Bacillati</taxon>
        <taxon>Actinomycetota</taxon>
        <taxon>Actinomycetes</taxon>
        <taxon>Pseudonocardiales</taxon>
        <taxon>Pseudonocardiaceae</taxon>
        <taxon>Pseudonocardia</taxon>
    </lineage>
</organism>
<evidence type="ECO:0000313" key="2">
    <source>
        <dbReference type="Proteomes" id="UP000694300"/>
    </source>
</evidence>
<accession>A0ABS6UHE8</accession>
<evidence type="ECO:0000313" key="1">
    <source>
        <dbReference type="EMBL" id="MBW0131652.1"/>
    </source>
</evidence>
<dbReference type="EMBL" id="JADQDF010000001">
    <property type="protein sequence ID" value="MBW0131652.1"/>
    <property type="molecule type" value="Genomic_DNA"/>
</dbReference>
<proteinExistence type="predicted"/>
<reference evidence="1 2" key="1">
    <citation type="submission" date="2020-11" db="EMBL/GenBank/DDBJ databases">
        <title>Pseudonocardia abyssalis sp. nov. and Pseudonocardia oceani sp. nov., description and phylogenomic analysis of two novel actinomycetes isolated from the deep Southern Ocean.</title>
        <authorList>
            <person name="Parra J."/>
        </authorList>
    </citation>
    <scope>NUCLEOTIDE SEQUENCE [LARGE SCALE GENOMIC DNA]</scope>
    <source>
        <strain evidence="2">KRD185</strain>
    </source>
</reference>
<name>A0ABS6UHE8_9PSEU</name>
<sequence length="91" mass="10086">MRAVREEYADEEAETAEVEAAENAAALEVALSLRIDRGLDGALKRRATQEQISPSALVRRLLRDALRGGNEPVLTARQVEEIARRVMRESA</sequence>
<comment type="caution">
    <text evidence="1">The sequence shown here is derived from an EMBL/GenBank/DDBJ whole genome shotgun (WGS) entry which is preliminary data.</text>
</comment>
<evidence type="ECO:0008006" key="3">
    <source>
        <dbReference type="Google" id="ProtNLM"/>
    </source>
</evidence>
<keyword evidence="2" id="KW-1185">Reference proteome</keyword>
<gene>
    <name evidence="1" type="ORF">I4I82_28825</name>
</gene>
<dbReference type="Proteomes" id="UP000694300">
    <property type="component" value="Unassembled WGS sequence"/>
</dbReference>
<protein>
    <recommendedName>
        <fullName evidence="3">Ribbon-helix-helix protein CopG domain-containing protein</fullName>
    </recommendedName>
</protein>